<gene>
    <name evidence="2" type="ORF">MuYL_0585</name>
</gene>
<protein>
    <recommendedName>
        <fullName evidence="4">Holin-X, holin superfamily III</fullName>
    </recommendedName>
</protein>
<dbReference type="InterPro" id="IPR009937">
    <property type="entry name" value="Phage_holin_3_6"/>
</dbReference>
<dbReference type="RefSeq" id="WP_094569071.1">
    <property type="nucleotide sequence ID" value="NZ_CP022743.1"/>
</dbReference>
<proteinExistence type="predicted"/>
<dbReference type="Pfam" id="PF07332">
    <property type="entry name" value="Phage_holin_3_6"/>
    <property type="match status" value="1"/>
</dbReference>
<evidence type="ECO:0000313" key="2">
    <source>
        <dbReference type="EMBL" id="ASU32488.1"/>
    </source>
</evidence>
<feature type="transmembrane region" description="Helical" evidence="1">
    <location>
        <begin position="41"/>
        <end position="66"/>
    </location>
</feature>
<keyword evidence="1" id="KW-0812">Transmembrane</keyword>
<sequence length="113" mass="12467">MDAEKETHPPIIDQLRDYAETRIKLAKYQAIEGGTSIAASLIADVVTVVAMVLAFIFASFTLAFYLGSVFGADWIGFGCVAIVYLIIALFIKYNKQAIEKPIVNAFIQKIFKS</sequence>
<evidence type="ECO:0008006" key="4">
    <source>
        <dbReference type="Google" id="ProtNLM"/>
    </source>
</evidence>
<evidence type="ECO:0000313" key="3">
    <source>
        <dbReference type="Proteomes" id="UP000215002"/>
    </source>
</evidence>
<feature type="transmembrane region" description="Helical" evidence="1">
    <location>
        <begin position="72"/>
        <end position="91"/>
    </location>
</feature>
<dbReference type="OrthoDB" id="675470at2"/>
<dbReference type="Proteomes" id="UP000215002">
    <property type="component" value="Chromosome"/>
</dbReference>
<keyword evidence="3" id="KW-1185">Reference proteome</keyword>
<dbReference type="EMBL" id="CP022743">
    <property type="protein sequence ID" value="ASU32488.1"/>
    <property type="molecule type" value="Genomic_DNA"/>
</dbReference>
<dbReference type="KEGG" id="muc:MuYL_0585"/>
<dbReference type="AlphaFoldDB" id="A0A223NS51"/>
<keyword evidence="1" id="KW-0472">Membrane</keyword>
<accession>A0A223NS51</accession>
<keyword evidence="1" id="KW-1133">Transmembrane helix</keyword>
<name>A0A223NS51_9SPHI</name>
<reference evidence="2 3" key="1">
    <citation type="submission" date="2017-08" db="EMBL/GenBank/DDBJ databases">
        <title>Complete genome sequence of Mucilaginibacter sp. strain BJC16-A31.</title>
        <authorList>
            <consortium name="Henan University of Science and Technology"/>
            <person name="You X."/>
        </authorList>
    </citation>
    <scope>NUCLEOTIDE SEQUENCE [LARGE SCALE GENOMIC DNA]</scope>
    <source>
        <strain evidence="2 3">BJC16-A31</strain>
    </source>
</reference>
<organism evidence="2 3">
    <name type="scientific">Mucilaginibacter xinganensis</name>
    <dbReference type="NCBI Taxonomy" id="1234841"/>
    <lineage>
        <taxon>Bacteria</taxon>
        <taxon>Pseudomonadati</taxon>
        <taxon>Bacteroidota</taxon>
        <taxon>Sphingobacteriia</taxon>
        <taxon>Sphingobacteriales</taxon>
        <taxon>Sphingobacteriaceae</taxon>
        <taxon>Mucilaginibacter</taxon>
    </lineage>
</organism>
<evidence type="ECO:0000256" key="1">
    <source>
        <dbReference type="SAM" id="Phobius"/>
    </source>
</evidence>